<dbReference type="Pfam" id="PF08664">
    <property type="entry name" value="YcbB"/>
    <property type="match status" value="1"/>
</dbReference>
<dbReference type="Pfam" id="PF00072">
    <property type="entry name" value="Response_reg"/>
    <property type="match status" value="1"/>
</dbReference>
<accession>A0A226C042</accession>
<reference evidence="6 7" key="1">
    <citation type="submission" date="2017-06" db="EMBL/GenBank/DDBJ databases">
        <title>Draft Genome Sequence of Natranaerobius trueperi halophilic, alkalithermophilic bacteria from soda lakes.</title>
        <authorList>
            <person name="Zhao B."/>
        </authorList>
    </citation>
    <scope>NUCLEOTIDE SEQUENCE [LARGE SCALE GENOMIC DNA]</scope>
    <source>
        <strain evidence="6 7">DSM 18760</strain>
    </source>
</reference>
<dbReference type="InterPro" id="IPR013972">
    <property type="entry name" value="YcbB"/>
</dbReference>
<evidence type="ECO:0000256" key="2">
    <source>
        <dbReference type="ARBA" id="ARBA00022553"/>
    </source>
</evidence>
<dbReference type="PANTHER" id="PTHR44591">
    <property type="entry name" value="STRESS RESPONSE REGULATOR PROTEIN 1"/>
    <property type="match status" value="1"/>
</dbReference>
<evidence type="ECO:0000256" key="4">
    <source>
        <dbReference type="PROSITE-ProRule" id="PRU00169"/>
    </source>
</evidence>
<proteinExistence type="predicted"/>
<dbReference type="PANTHER" id="PTHR44591:SF3">
    <property type="entry name" value="RESPONSE REGULATORY DOMAIN-CONTAINING PROTEIN"/>
    <property type="match status" value="1"/>
</dbReference>
<feature type="modified residue" description="4-aspartylphosphate" evidence="4">
    <location>
        <position position="70"/>
    </location>
</feature>
<dbReference type="SUPFAM" id="SSF52172">
    <property type="entry name" value="CheY-like"/>
    <property type="match status" value="1"/>
</dbReference>
<dbReference type="InterPro" id="IPR011006">
    <property type="entry name" value="CheY-like_superfamily"/>
</dbReference>
<dbReference type="GO" id="GO:0000160">
    <property type="term" value="P:phosphorelay signal transduction system"/>
    <property type="evidence" value="ECO:0007669"/>
    <property type="project" value="InterPro"/>
</dbReference>
<keyword evidence="2 4" id="KW-0597">Phosphoprotein</keyword>
<dbReference type="Gene3D" id="3.40.50.2300">
    <property type="match status" value="1"/>
</dbReference>
<gene>
    <name evidence="6" type="ORF">CDO51_07180</name>
</gene>
<dbReference type="Proteomes" id="UP000214588">
    <property type="component" value="Unassembled WGS sequence"/>
</dbReference>
<dbReference type="InterPro" id="IPR001789">
    <property type="entry name" value="Sig_transdc_resp-reg_receiver"/>
</dbReference>
<name>A0A226C042_9FIRM</name>
<organism evidence="6 7">
    <name type="scientific">Natranaerobius trueperi</name>
    <dbReference type="NCBI Taxonomy" id="759412"/>
    <lineage>
        <taxon>Bacteria</taxon>
        <taxon>Bacillati</taxon>
        <taxon>Bacillota</taxon>
        <taxon>Clostridia</taxon>
        <taxon>Natranaerobiales</taxon>
        <taxon>Natranaerobiaceae</taxon>
        <taxon>Natranaerobius</taxon>
    </lineage>
</organism>
<protein>
    <recommendedName>
        <fullName evidence="1">Stage 0 sporulation protein A homolog</fullName>
    </recommendedName>
</protein>
<sequence>MLRSGILGKRIDQKNTPYKFYIVDDDPVVLDQLREIIEFKQLGVIVGEAGDGEVAIKELLELEADIVIADLLMPQLDGIFLTKQLSQKGFSGDVIILSQVTDKKLITKAYESGIEFYISKPIDEREVISVVSKVLEKQQLKSILSKIRETVIFSNTDDLLSKNNYSINEIDYSIADIKETSEKTLASLGILNHIGSTDIIETMDILMNASTEKSLHLLQNLKELYKEIGTRIKQKEYQVAVSEKAIERRLRRAIEYAALNIAALGVDDYHHPKFERFSYNCFDFLELRKAMQTMDRGEQPSIKINVKKFLEGLSRDIYNQINNIE</sequence>
<dbReference type="AlphaFoldDB" id="A0A226C042"/>
<comment type="caution">
    <text evidence="6">The sequence shown here is derived from an EMBL/GenBank/DDBJ whole genome shotgun (WGS) entry which is preliminary data.</text>
</comment>
<dbReference type="SMART" id="SM00448">
    <property type="entry name" value="REC"/>
    <property type="match status" value="1"/>
</dbReference>
<feature type="domain" description="Response regulatory" evidence="5">
    <location>
        <begin position="19"/>
        <end position="135"/>
    </location>
</feature>
<evidence type="ECO:0000256" key="1">
    <source>
        <dbReference type="ARBA" id="ARBA00018672"/>
    </source>
</evidence>
<evidence type="ECO:0000313" key="6">
    <source>
        <dbReference type="EMBL" id="OWZ83727.1"/>
    </source>
</evidence>
<evidence type="ECO:0000256" key="3">
    <source>
        <dbReference type="ARBA" id="ARBA00024867"/>
    </source>
</evidence>
<keyword evidence="7" id="KW-1185">Reference proteome</keyword>
<evidence type="ECO:0000259" key="5">
    <source>
        <dbReference type="PROSITE" id="PS50110"/>
    </source>
</evidence>
<dbReference type="EMBL" id="NIQC01000013">
    <property type="protein sequence ID" value="OWZ83727.1"/>
    <property type="molecule type" value="Genomic_DNA"/>
</dbReference>
<evidence type="ECO:0000313" key="7">
    <source>
        <dbReference type="Proteomes" id="UP000214588"/>
    </source>
</evidence>
<dbReference type="PROSITE" id="PS50110">
    <property type="entry name" value="RESPONSE_REGULATORY"/>
    <property type="match status" value="1"/>
</dbReference>
<dbReference type="InterPro" id="IPR050595">
    <property type="entry name" value="Bact_response_regulator"/>
</dbReference>
<comment type="function">
    <text evidence="3">May play the central regulatory role in sporulation. It may be an element of the effector pathway responsible for the activation of sporulation genes in response to nutritional stress. Spo0A may act in concert with spo0H (a sigma factor) to control the expression of some genes that are critical to the sporulation process.</text>
</comment>